<proteinExistence type="predicted"/>
<reference evidence="2" key="1">
    <citation type="submission" date="2020-03" db="EMBL/GenBank/DDBJ databases">
        <title>Ferranicluibacter endophyticum gen. nov., sp. nov., a new genus isolated from Rubus ulmifolius Schott. stem.</title>
        <authorList>
            <person name="Roca-Couso R."/>
            <person name="Flores-Felix J.D."/>
            <person name="Igual J.M."/>
            <person name="Rivas R."/>
        </authorList>
    </citation>
    <scope>NUCLEOTIDE SEQUENCE</scope>
    <source>
        <strain evidence="2">CRRU44</strain>
    </source>
</reference>
<dbReference type="InterPro" id="IPR041657">
    <property type="entry name" value="HTH_17"/>
</dbReference>
<evidence type="ECO:0000313" key="2">
    <source>
        <dbReference type="EMBL" id="NHT77530.1"/>
    </source>
</evidence>
<dbReference type="EMBL" id="JAANCM010000009">
    <property type="protein sequence ID" value="NHT77530.1"/>
    <property type="molecule type" value="Genomic_DNA"/>
</dbReference>
<protein>
    <submittedName>
        <fullName evidence="2">Helix-turn-helix domain-containing protein</fullName>
    </submittedName>
</protein>
<comment type="caution">
    <text evidence="2">The sequence shown here is derived from an EMBL/GenBank/DDBJ whole genome shotgun (WGS) entry which is preliminary data.</text>
</comment>
<dbReference type="Proteomes" id="UP001155840">
    <property type="component" value="Unassembled WGS sequence"/>
</dbReference>
<keyword evidence="3" id="KW-1185">Reference proteome</keyword>
<dbReference type="AlphaFoldDB" id="A0AA43ZGM3"/>
<dbReference type="Pfam" id="PF12728">
    <property type="entry name" value="HTH_17"/>
    <property type="match status" value="1"/>
</dbReference>
<dbReference type="SUPFAM" id="SSF46955">
    <property type="entry name" value="Putative DNA-binding domain"/>
    <property type="match status" value="1"/>
</dbReference>
<organism evidence="2 3">
    <name type="scientific">Ferranicluibacter rubi</name>
    <dbReference type="NCBI Taxonomy" id="2715133"/>
    <lineage>
        <taxon>Bacteria</taxon>
        <taxon>Pseudomonadati</taxon>
        <taxon>Pseudomonadota</taxon>
        <taxon>Alphaproteobacteria</taxon>
        <taxon>Hyphomicrobiales</taxon>
        <taxon>Rhizobiaceae</taxon>
        <taxon>Ferranicluibacter</taxon>
    </lineage>
</organism>
<evidence type="ECO:0000259" key="1">
    <source>
        <dbReference type="Pfam" id="PF12728"/>
    </source>
</evidence>
<dbReference type="InterPro" id="IPR009061">
    <property type="entry name" value="DNA-bd_dom_put_sf"/>
</dbReference>
<gene>
    <name evidence="2" type="ORF">G8E10_17590</name>
</gene>
<dbReference type="RefSeq" id="WP_132442966.1">
    <property type="nucleotide sequence ID" value="NZ_JAANCM010000009.1"/>
</dbReference>
<feature type="domain" description="Helix-turn-helix" evidence="1">
    <location>
        <begin position="8"/>
        <end position="54"/>
    </location>
</feature>
<name>A0AA43ZGM3_9HYPH</name>
<sequence length="62" mass="7332">MTDDLFDEDEAAKILRQKPRTLTVWRSTGKGPRFLKLGRRVFYRKEWLTDFLATCEVDPSAR</sequence>
<accession>A0AA43ZGM3</accession>
<evidence type="ECO:0000313" key="3">
    <source>
        <dbReference type="Proteomes" id="UP001155840"/>
    </source>
</evidence>